<feature type="domain" description="Probable transposase IS891/IS1136/IS1341" evidence="8">
    <location>
        <begin position="172"/>
        <end position="285"/>
    </location>
</feature>
<dbReference type="NCBIfam" id="TIGR01766">
    <property type="entry name" value="IS200/IS605 family accessory protein TnpB-like domain"/>
    <property type="match status" value="1"/>
</dbReference>
<feature type="region of interest" description="Disordered" evidence="7">
    <location>
        <begin position="381"/>
        <end position="412"/>
    </location>
</feature>
<evidence type="ECO:0008006" key="13">
    <source>
        <dbReference type="Google" id="ProtNLM"/>
    </source>
</evidence>
<keyword evidence="2" id="KW-0815">Transposition</keyword>
<proteinExistence type="inferred from homology"/>
<dbReference type="InterPro" id="IPR001959">
    <property type="entry name" value="Transposase"/>
</dbReference>
<dbReference type="NCBIfam" id="NF040570">
    <property type="entry name" value="guided_TnpB"/>
    <property type="match status" value="1"/>
</dbReference>
<dbReference type="InterPro" id="IPR021027">
    <property type="entry name" value="Transposase_put_HTH"/>
</dbReference>
<dbReference type="Proteomes" id="UP000190787">
    <property type="component" value="Unassembled WGS sequence"/>
</dbReference>
<keyword evidence="3" id="KW-0479">Metal-binding</keyword>
<evidence type="ECO:0000256" key="5">
    <source>
        <dbReference type="ARBA" id="ARBA00023125"/>
    </source>
</evidence>
<name>A0ABX3N2S2_9RHOB</name>
<keyword evidence="12" id="KW-1185">Reference proteome</keyword>
<protein>
    <recommendedName>
        <fullName evidence="13">Transposase</fullName>
    </recommendedName>
</protein>
<keyword evidence="5" id="KW-0238">DNA-binding</keyword>
<dbReference type="Pfam" id="PF12323">
    <property type="entry name" value="HTH_OrfB_IS605"/>
    <property type="match status" value="1"/>
</dbReference>
<dbReference type="Pfam" id="PF07282">
    <property type="entry name" value="Cas12f1-like_TNB"/>
    <property type="match status" value="1"/>
</dbReference>
<evidence type="ECO:0000259" key="8">
    <source>
        <dbReference type="Pfam" id="PF01385"/>
    </source>
</evidence>
<dbReference type="Pfam" id="PF01385">
    <property type="entry name" value="OrfB_IS605"/>
    <property type="match status" value="1"/>
</dbReference>
<reference evidence="11 12" key="1">
    <citation type="submission" date="2016-11" db="EMBL/GenBank/DDBJ databases">
        <title>A multilocus sequence analysis scheme for characterization of bacteria in the genus Thioclava.</title>
        <authorList>
            <person name="Liu Y."/>
            <person name="Shao Z."/>
        </authorList>
    </citation>
    <scope>NUCLEOTIDE SEQUENCE [LARGE SCALE GENOMIC DNA]</scope>
    <source>
        <strain evidence="11 12">TAW-CT134</strain>
    </source>
</reference>
<gene>
    <name evidence="11" type="ORF">BMI91_05640</name>
</gene>
<evidence type="ECO:0000313" key="11">
    <source>
        <dbReference type="EMBL" id="OOY26278.1"/>
    </source>
</evidence>
<keyword evidence="4" id="KW-0862">Zinc</keyword>
<evidence type="ECO:0000259" key="10">
    <source>
        <dbReference type="Pfam" id="PF12323"/>
    </source>
</evidence>
<comment type="caution">
    <text evidence="11">The sequence shown here is derived from an EMBL/GenBank/DDBJ whole genome shotgun (WGS) entry which is preliminary data.</text>
</comment>
<evidence type="ECO:0000256" key="7">
    <source>
        <dbReference type="SAM" id="MobiDB-lite"/>
    </source>
</evidence>
<evidence type="ECO:0000256" key="3">
    <source>
        <dbReference type="ARBA" id="ARBA00022723"/>
    </source>
</evidence>
<dbReference type="InterPro" id="IPR010095">
    <property type="entry name" value="Cas12f1-like_TNB"/>
</dbReference>
<sequence length="412" mass="45705">MMTVHRIALDVDKAQDALFAQCAGIARFSWNWALDRWKSQYTAHCENNSLPKPSEAALRRELNAIKRAEYPWMLHAPKAVPQQAIKNLGAAFKGFFEGRSRYPNFKAKDLCRESFRPDNGPGTFRVEGRRLKLPRIGWVSMREALRFGSEMNPTLKSVTISREAGRWFAALAVEIDHSFTPRPEGAVIGVDLGVTDLATLSDGRKFSGSKSLGRNLKRLARLQRSHARKQKGGKNRARSRARIAKLHARIRNIRQDGLHKLTTKLSREASTVVIEDLNVRGMMANRHLSRAISDMGFFEFRRQLSYKLARLGGTLVAADRFFASSKTCSACHTKAEVLPLSVRSWTCANCGAQHDRDINAAINLKNLAGSEDLKVRPVSACGVEGSGGGTDPVVKPATMKQESGPDQERSGP</sequence>
<evidence type="ECO:0000313" key="12">
    <source>
        <dbReference type="Proteomes" id="UP000190787"/>
    </source>
</evidence>
<evidence type="ECO:0000256" key="6">
    <source>
        <dbReference type="ARBA" id="ARBA00023172"/>
    </source>
</evidence>
<organism evidence="11 12">
    <name type="scientific">Thioclava sediminum</name>
    <dbReference type="NCBI Taxonomy" id="1915319"/>
    <lineage>
        <taxon>Bacteria</taxon>
        <taxon>Pseudomonadati</taxon>
        <taxon>Pseudomonadota</taxon>
        <taxon>Alphaproteobacteria</taxon>
        <taxon>Rhodobacterales</taxon>
        <taxon>Paracoccaceae</taxon>
        <taxon>Thioclava</taxon>
    </lineage>
</organism>
<evidence type="ECO:0000256" key="2">
    <source>
        <dbReference type="ARBA" id="ARBA00022578"/>
    </source>
</evidence>
<feature type="domain" description="Cas12f1-like TNB" evidence="9">
    <location>
        <begin position="297"/>
        <end position="364"/>
    </location>
</feature>
<accession>A0ABX3N2S2</accession>
<feature type="domain" description="Transposase putative helix-turn-helix" evidence="10">
    <location>
        <begin position="3"/>
        <end position="43"/>
    </location>
</feature>
<evidence type="ECO:0000256" key="1">
    <source>
        <dbReference type="ARBA" id="ARBA00008761"/>
    </source>
</evidence>
<dbReference type="EMBL" id="MPZV01000001">
    <property type="protein sequence ID" value="OOY26278.1"/>
    <property type="molecule type" value="Genomic_DNA"/>
</dbReference>
<comment type="similarity">
    <text evidence="1">In the C-terminal section; belongs to the transposase 35 family.</text>
</comment>
<evidence type="ECO:0000259" key="9">
    <source>
        <dbReference type="Pfam" id="PF07282"/>
    </source>
</evidence>
<evidence type="ECO:0000256" key="4">
    <source>
        <dbReference type="ARBA" id="ARBA00022833"/>
    </source>
</evidence>
<keyword evidence="6" id="KW-0233">DNA recombination</keyword>